<reference evidence="4 5" key="1">
    <citation type="submission" date="2020-12" db="EMBL/GenBank/DDBJ databases">
        <authorList>
            <person name="Shan Y."/>
        </authorList>
    </citation>
    <scope>NUCLEOTIDE SEQUENCE [LARGE SCALE GENOMIC DNA]</scope>
    <source>
        <strain evidence="5">csc3.9</strain>
    </source>
</reference>
<dbReference type="Pfam" id="PF13333">
    <property type="entry name" value="rve_2"/>
    <property type="match status" value="1"/>
</dbReference>
<dbReference type="PANTHER" id="PTHR46889">
    <property type="entry name" value="TRANSPOSASE INSF FOR INSERTION SEQUENCE IS3B-RELATED"/>
    <property type="match status" value="1"/>
</dbReference>
<dbReference type="InterPro" id="IPR012337">
    <property type="entry name" value="RNaseH-like_sf"/>
</dbReference>
<accession>A0A7T4QZ86</accession>
<feature type="domain" description="Integrase catalytic" evidence="3">
    <location>
        <begin position="229"/>
        <end position="396"/>
    </location>
</feature>
<dbReference type="EMBL" id="CP066167">
    <property type="protein sequence ID" value="QQD17414.1"/>
    <property type="molecule type" value="Genomic_DNA"/>
</dbReference>
<dbReference type="GO" id="GO:0003677">
    <property type="term" value="F:DNA binding"/>
    <property type="evidence" value="ECO:0007669"/>
    <property type="project" value="InterPro"/>
</dbReference>
<dbReference type="InterPro" id="IPR002514">
    <property type="entry name" value="Transposase_8"/>
</dbReference>
<dbReference type="Pfam" id="PF01527">
    <property type="entry name" value="HTH_Tnp_1"/>
    <property type="match status" value="1"/>
</dbReference>
<dbReference type="InterPro" id="IPR025948">
    <property type="entry name" value="HTH-like_dom"/>
</dbReference>
<dbReference type="InterPro" id="IPR009057">
    <property type="entry name" value="Homeodomain-like_sf"/>
</dbReference>
<dbReference type="Proteomes" id="UP000596063">
    <property type="component" value="Chromosome"/>
</dbReference>
<dbReference type="SUPFAM" id="SSF53098">
    <property type="entry name" value="Ribonuclease H-like"/>
    <property type="match status" value="1"/>
</dbReference>
<dbReference type="InterPro" id="IPR001584">
    <property type="entry name" value="Integrase_cat-core"/>
</dbReference>
<dbReference type="Pfam" id="PF00665">
    <property type="entry name" value="rve"/>
    <property type="match status" value="1"/>
</dbReference>
<dbReference type="InterPro" id="IPR048020">
    <property type="entry name" value="Transpos_IS3"/>
</dbReference>
<evidence type="ECO:0000259" key="3">
    <source>
        <dbReference type="PROSITE" id="PS50994"/>
    </source>
</evidence>
<feature type="coiled-coil region" evidence="2">
    <location>
        <begin position="76"/>
        <end position="106"/>
    </location>
</feature>
<dbReference type="Gene3D" id="3.30.420.10">
    <property type="entry name" value="Ribonuclease H-like superfamily/Ribonuclease H"/>
    <property type="match status" value="1"/>
</dbReference>
<dbReference type="PROSITE" id="PS50994">
    <property type="entry name" value="INTEGRASE"/>
    <property type="match status" value="1"/>
</dbReference>
<keyword evidence="5" id="KW-1185">Reference proteome</keyword>
<protein>
    <submittedName>
        <fullName evidence="4">IS3 family transposase</fullName>
    </submittedName>
</protein>
<evidence type="ECO:0000256" key="2">
    <source>
        <dbReference type="SAM" id="Coils"/>
    </source>
</evidence>
<dbReference type="Pfam" id="PF13276">
    <property type="entry name" value="HTH_21"/>
    <property type="match status" value="1"/>
</dbReference>
<dbReference type="SUPFAM" id="SSF46689">
    <property type="entry name" value="Homeodomain-like"/>
    <property type="match status" value="1"/>
</dbReference>
<dbReference type="GO" id="GO:0015074">
    <property type="term" value="P:DNA integration"/>
    <property type="evidence" value="ECO:0007669"/>
    <property type="project" value="InterPro"/>
</dbReference>
<dbReference type="RefSeq" id="WP_198568915.1">
    <property type="nucleotide sequence ID" value="NZ_CP066167.1"/>
</dbReference>
<dbReference type="AlphaFoldDB" id="A0A7T4QZ86"/>
<gene>
    <name evidence="4" type="ORF">I6N98_13715</name>
</gene>
<dbReference type="GO" id="GO:0006313">
    <property type="term" value="P:DNA transposition"/>
    <property type="evidence" value="ECO:0007669"/>
    <property type="project" value="InterPro"/>
</dbReference>
<dbReference type="GO" id="GO:0004803">
    <property type="term" value="F:transposase activity"/>
    <property type="evidence" value="ECO:0007669"/>
    <property type="project" value="InterPro"/>
</dbReference>
<dbReference type="InterPro" id="IPR050900">
    <property type="entry name" value="Transposase_IS3/IS150/IS904"/>
</dbReference>
<sequence length="397" mass="46162">MPKYTKPRKTWEYSTDFKVKAVRLSLKDGIQVKSVAEGLDIHPFVLSRWRKEYREGKLQGDGQKRVSLIKEKRTPSAKALTENAQLKKENERLKQENELLKKATVSCGTPSERFGFIQRYRELGVARLCRWLEVSPSGFYAWEKREASKRQCQDQVLLRRITEIFHKSDGRYGSPRVHKALQAMGIYVGRKRVERLMRVAGLKGRVVRVTRRQPGLKRFKAQGKNLLRDMAEPTGIDQVWVGDVTYLKLNGRWQYLATVMDYYSRRILGWSLSDSRNSELTLSAMRYALRKREPVRGRLVFHTDRGIEYMNGEFQILLKTKGIRHSVNRPGQCTDNARMESFFHSLKAELIRGSAFNGVRALRSALSRYVNKFYNECRLHSGIGYMSPVEYERSVVL</sequence>
<dbReference type="Gene3D" id="1.10.10.60">
    <property type="entry name" value="Homeodomain-like"/>
    <property type="match status" value="1"/>
</dbReference>
<evidence type="ECO:0000256" key="1">
    <source>
        <dbReference type="ARBA" id="ARBA00009964"/>
    </source>
</evidence>
<evidence type="ECO:0000313" key="4">
    <source>
        <dbReference type="EMBL" id="QQD17414.1"/>
    </source>
</evidence>
<dbReference type="PANTHER" id="PTHR46889:SF4">
    <property type="entry name" value="TRANSPOSASE INSO FOR INSERTION SEQUENCE ELEMENT IS911B-RELATED"/>
    <property type="match status" value="1"/>
</dbReference>
<evidence type="ECO:0000313" key="5">
    <source>
        <dbReference type="Proteomes" id="UP000596063"/>
    </source>
</evidence>
<dbReference type="InterPro" id="IPR036397">
    <property type="entry name" value="RNaseH_sf"/>
</dbReference>
<proteinExistence type="inferred from homology"/>
<name>A0A7T4QZ86_9GAMM</name>
<organism evidence="4 5">
    <name type="scientific">Spongiibacter nanhainus</name>
    <dbReference type="NCBI Taxonomy" id="2794344"/>
    <lineage>
        <taxon>Bacteria</taxon>
        <taxon>Pseudomonadati</taxon>
        <taxon>Pseudomonadota</taxon>
        <taxon>Gammaproteobacteria</taxon>
        <taxon>Cellvibrionales</taxon>
        <taxon>Spongiibacteraceae</taxon>
        <taxon>Spongiibacter</taxon>
    </lineage>
</organism>
<dbReference type="NCBIfam" id="NF033516">
    <property type="entry name" value="transpos_IS3"/>
    <property type="match status" value="1"/>
</dbReference>
<keyword evidence="2" id="KW-0175">Coiled coil</keyword>
<comment type="similarity">
    <text evidence="1">Belongs to the transposase 8 family.</text>
</comment>
<dbReference type="KEGG" id="snan:I6N98_13715"/>